<feature type="transmembrane region" description="Helical" evidence="1">
    <location>
        <begin position="37"/>
        <end position="55"/>
    </location>
</feature>
<feature type="transmembrane region" description="Helical" evidence="1">
    <location>
        <begin position="6"/>
        <end position="25"/>
    </location>
</feature>
<dbReference type="Pfam" id="PF16079">
    <property type="entry name" value="Phage_holin_5_2"/>
    <property type="match status" value="1"/>
</dbReference>
<keyword evidence="1" id="KW-1133">Transmembrane helix</keyword>
<evidence type="ECO:0000313" key="2">
    <source>
        <dbReference type="EMBL" id="MBC8529798.1"/>
    </source>
</evidence>
<dbReference type="Proteomes" id="UP000654279">
    <property type="component" value="Unassembled WGS sequence"/>
</dbReference>
<reference evidence="2" key="1">
    <citation type="submission" date="2020-08" db="EMBL/GenBank/DDBJ databases">
        <title>Genome public.</title>
        <authorList>
            <person name="Liu C."/>
            <person name="Sun Q."/>
        </authorList>
    </citation>
    <scope>NUCLEOTIDE SEQUENCE</scope>
    <source>
        <strain evidence="2">NSJ-44</strain>
    </source>
</reference>
<keyword evidence="1" id="KW-0812">Transmembrane</keyword>
<sequence length="91" mass="9814">MDLTQMLAPEFALIAAFLYGLGAALKKLPRFPDWGIPLALLICGMALGLCYGPFALGGQGWPYYLMMGGFAGWTAVGLDQTIKQIVKSDKE</sequence>
<dbReference type="RefSeq" id="WP_138294340.1">
    <property type="nucleotide sequence ID" value="NZ_JACRSO010000004.1"/>
</dbReference>
<gene>
    <name evidence="2" type="ORF">H8699_10200</name>
</gene>
<protein>
    <submittedName>
        <fullName evidence="2">Phage holin family protein</fullName>
    </submittedName>
</protein>
<name>A0A926D1Z8_9FIRM</name>
<proteinExistence type="predicted"/>
<dbReference type="EMBL" id="JACRSO010000004">
    <property type="protein sequence ID" value="MBC8529798.1"/>
    <property type="molecule type" value="Genomic_DNA"/>
</dbReference>
<dbReference type="InterPro" id="IPR032111">
    <property type="entry name" value="Clostridium_phage_holin"/>
</dbReference>
<comment type="caution">
    <text evidence="2">The sequence shown here is derived from an EMBL/GenBank/DDBJ whole genome shotgun (WGS) entry which is preliminary data.</text>
</comment>
<dbReference type="AlphaFoldDB" id="A0A926D1Z8"/>
<keyword evidence="1" id="KW-0472">Membrane</keyword>
<evidence type="ECO:0000256" key="1">
    <source>
        <dbReference type="SAM" id="Phobius"/>
    </source>
</evidence>
<organism evidence="2 3">
    <name type="scientific">Luoshenia tenuis</name>
    <dbReference type="NCBI Taxonomy" id="2763654"/>
    <lineage>
        <taxon>Bacteria</taxon>
        <taxon>Bacillati</taxon>
        <taxon>Bacillota</taxon>
        <taxon>Clostridia</taxon>
        <taxon>Christensenellales</taxon>
        <taxon>Christensenellaceae</taxon>
        <taxon>Luoshenia</taxon>
    </lineage>
</organism>
<accession>A0A926D1Z8</accession>
<evidence type="ECO:0000313" key="3">
    <source>
        <dbReference type="Proteomes" id="UP000654279"/>
    </source>
</evidence>
<keyword evidence="3" id="KW-1185">Reference proteome</keyword>